<sequence>MGATIQAIEYVFPKNKVTNKDLALQFPDYDFKKFDDKVGVSCRYYADEDETGLDLAVQACEKLFQRIDSTTIDYILYCTQNPDYILPTTACLLQDRLGLPTTVGALDVNLGCSGYTYVLSLAKGLINSGQAKNILVVTAETYSKILNEKDCSNRAIFGDAATATLVSYTEEENFGNFLFGTDGSGVEKLFVKNGGSKYKLESNPELKMYGSSNFYTDNDLYMNGPEIFHFTGEVVPGFVEKLLEANQVEKDYIDQYIFHQANAFMLNFLRKRLKIEEERFFIDLRDGGNTVSSTIPIALKKYSQDITEKETLLLVGFGVGLSWSGGLVTINNKL</sequence>
<dbReference type="Proteomes" id="UP000245429">
    <property type="component" value="Chromosome"/>
</dbReference>
<proteinExistence type="predicted"/>
<keyword evidence="1" id="KW-0808">Transferase</keyword>
<evidence type="ECO:0000256" key="2">
    <source>
        <dbReference type="ARBA" id="ARBA00023315"/>
    </source>
</evidence>
<protein>
    <submittedName>
        <fullName evidence="5">3-oxoacyl-ACP synthase</fullName>
    </submittedName>
</protein>
<name>A0A2U8QSB1_9FLAO</name>
<dbReference type="Pfam" id="PF08545">
    <property type="entry name" value="ACP_syn_III"/>
    <property type="match status" value="1"/>
</dbReference>
<evidence type="ECO:0000313" key="6">
    <source>
        <dbReference type="Proteomes" id="UP000245429"/>
    </source>
</evidence>
<dbReference type="GO" id="GO:0044550">
    <property type="term" value="P:secondary metabolite biosynthetic process"/>
    <property type="evidence" value="ECO:0007669"/>
    <property type="project" value="TreeGrafter"/>
</dbReference>
<evidence type="ECO:0000256" key="1">
    <source>
        <dbReference type="ARBA" id="ARBA00022679"/>
    </source>
</evidence>
<dbReference type="KEGG" id="fse:DI487_03675"/>
<dbReference type="EMBL" id="CP029463">
    <property type="protein sequence ID" value="AWM13052.1"/>
    <property type="molecule type" value="Genomic_DNA"/>
</dbReference>
<dbReference type="OrthoDB" id="9815506at2"/>
<organism evidence="5 6">
    <name type="scientific">Flavobacterium sediminis</name>
    <dbReference type="NCBI Taxonomy" id="2201181"/>
    <lineage>
        <taxon>Bacteria</taxon>
        <taxon>Pseudomonadati</taxon>
        <taxon>Bacteroidota</taxon>
        <taxon>Flavobacteriia</taxon>
        <taxon>Flavobacteriales</taxon>
        <taxon>Flavobacteriaceae</taxon>
        <taxon>Flavobacterium</taxon>
    </lineage>
</organism>
<keyword evidence="2" id="KW-0012">Acyltransferase</keyword>
<dbReference type="CDD" id="cd00830">
    <property type="entry name" value="KAS_III"/>
    <property type="match status" value="1"/>
</dbReference>
<dbReference type="RefSeq" id="WP_109568460.1">
    <property type="nucleotide sequence ID" value="NZ_CP029463.1"/>
</dbReference>
<dbReference type="PANTHER" id="PTHR34069:SF2">
    <property type="entry name" value="BETA-KETOACYL-[ACYL-CARRIER-PROTEIN] SYNTHASE III"/>
    <property type="match status" value="1"/>
</dbReference>
<dbReference type="AlphaFoldDB" id="A0A2U8QSB1"/>
<accession>A0A2U8QSB1</accession>
<dbReference type="Pfam" id="PF08541">
    <property type="entry name" value="ACP_syn_III_C"/>
    <property type="match status" value="1"/>
</dbReference>
<feature type="domain" description="Beta-ketoacyl-[acyl-carrier-protein] synthase III C-terminal" evidence="3">
    <location>
        <begin position="243"/>
        <end position="329"/>
    </location>
</feature>
<feature type="domain" description="Beta-ketoacyl-[acyl-carrier-protein] synthase III N-terminal" evidence="4">
    <location>
        <begin position="106"/>
        <end position="183"/>
    </location>
</feature>
<reference evidence="5 6" key="1">
    <citation type="submission" date="2018-05" db="EMBL/GenBank/DDBJ databases">
        <title>Flavobacterium sp. MEBiC07310.</title>
        <authorList>
            <person name="Baek K."/>
        </authorList>
    </citation>
    <scope>NUCLEOTIDE SEQUENCE [LARGE SCALE GENOMIC DNA]</scope>
    <source>
        <strain evidence="5 6">MEBiC07310</strain>
    </source>
</reference>
<dbReference type="Gene3D" id="3.40.47.10">
    <property type="match status" value="1"/>
</dbReference>
<dbReference type="InterPro" id="IPR013747">
    <property type="entry name" value="ACP_syn_III_C"/>
</dbReference>
<gene>
    <name evidence="5" type="ORF">DI487_03675</name>
</gene>
<dbReference type="SUPFAM" id="SSF53901">
    <property type="entry name" value="Thiolase-like"/>
    <property type="match status" value="1"/>
</dbReference>
<dbReference type="PANTHER" id="PTHR34069">
    <property type="entry name" value="3-OXOACYL-[ACYL-CARRIER-PROTEIN] SYNTHASE 3"/>
    <property type="match status" value="1"/>
</dbReference>
<dbReference type="GO" id="GO:0004315">
    <property type="term" value="F:3-oxoacyl-[acyl-carrier-protein] synthase activity"/>
    <property type="evidence" value="ECO:0007669"/>
    <property type="project" value="InterPro"/>
</dbReference>
<evidence type="ECO:0000259" key="3">
    <source>
        <dbReference type="Pfam" id="PF08541"/>
    </source>
</evidence>
<evidence type="ECO:0000259" key="4">
    <source>
        <dbReference type="Pfam" id="PF08545"/>
    </source>
</evidence>
<dbReference type="GO" id="GO:0006633">
    <property type="term" value="P:fatty acid biosynthetic process"/>
    <property type="evidence" value="ECO:0007669"/>
    <property type="project" value="InterPro"/>
</dbReference>
<dbReference type="InterPro" id="IPR013751">
    <property type="entry name" value="ACP_syn_III_N"/>
</dbReference>
<dbReference type="InterPro" id="IPR016039">
    <property type="entry name" value="Thiolase-like"/>
</dbReference>
<keyword evidence="6" id="KW-1185">Reference proteome</keyword>
<evidence type="ECO:0000313" key="5">
    <source>
        <dbReference type="EMBL" id="AWM13052.1"/>
    </source>
</evidence>